<dbReference type="EMBL" id="CASHTH010001543">
    <property type="protein sequence ID" value="CAI8016616.1"/>
    <property type="molecule type" value="Genomic_DNA"/>
</dbReference>
<dbReference type="PANTHER" id="PTHR11895">
    <property type="entry name" value="TRANSAMIDASE"/>
    <property type="match status" value="1"/>
</dbReference>
<dbReference type="Proteomes" id="UP001174909">
    <property type="component" value="Unassembled WGS sequence"/>
</dbReference>
<comment type="caution">
    <text evidence="2">The sequence shown here is derived from an EMBL/GenBank/DDBJ whole genome shotgun (WGS) entry which is preliminary data.</text>
</comment>
<dbReference type="InterPro" id="IPR000120">
    <property type="entry name" value="Amidase"/>
</dbReference>
<keyword evidence="3" id="KW-1185">Reference proteome</keyword>
<evidence type="ECO:0000259" key="1">
    <source>
        <dbReference type="Pfam" id="PF01425"/>
    </source>
</evidence>
<protein>
    <submittedName>
        <fullName evidence="2">Glutamyl-tRNA(Gln) amidotransferase subunit A</fullName>
    </submittedName>
</protein>
<dbReference type="AlphaFoldDB" id="A0AA35WGM9"/>
<dbReference type="InterPro" id="IPR036928">
    <property type="entry name" value="AS_sf"/>
</dbReference>
<organism evidence="2 3">
    <name type="scientific">Geodia barretti</name>
    <name type="common">Barrett's horny sponge</name>
    <dbReference type="NCBI Taxonomy" id="519541"/>
    <lineage>
        <taxon>Eukaryota</taxon>
        <taxon>Metazoa</taxon>
        <taxon>Porifera</taxon>
        <taxon>Demospongiae</taxon>
        <taxon>Heteroscleromorpha</taxon>
        <taxon>Tetractinellida</taxon>
        <taxon>Astrophorina</taxon>
        <taxon>Geodiidae</taxon>
        <taxon>Geodia</taxon>
    </lineage>
</organism>
<name>A0AA35WGM9_GEOBA</name>
<reference evidence="2" key="1">
    <citation type="submission" date="2023-03" db="EMBL/GenBank/DDBJ databases">
        <authorList>
            <person name="Steffen K."/>
            <person name="Cardenas P."/>
        </authorList>
    </citation>
    <scope>NUCLEOTIDE SEQUENCE</scope>
</reference>
<dbReference type="InterPro" id="IPR023631">
    <property type="entry name" value="Amidase_dom"/>
</dbReference>
<proteinExistence type="predicted"/>
<feature type="domain" description="Amidase" evidence="1">
    <location>
        <begin position="29"/>
        <end position="126"/>
    </location>
</feature>
<dbReference type="Pfam" id="PF01425">
    <property type="entry name" value="Amidase"/>
    <property type="match status" value="1"/>
</dbReference>
<accession>A0AA35WGM9</accession>
<dbReference type="PANTHER" id="PTHR11895:SF176">
    <property type="entry name" value="AMIDASE AMID-RELATED"/>
    <property type="match status" value="1"/>
</dbReference>
<evidence type="ECO:0000313" key="2">
    <source>
        <dbReference type="EMBL" id="CAI8016616.1"/>
    </source>
</evidence>
<dbReference type="GO" id="GO:0003824">
    <property type="term" value="F:catalytic activity"/>
    <property type="evidence" value="ECO:0007669"/>
    <property type="project" value="InterPro"/>
</dbReference>
<dbReference type="Gene3D" id="3.90.1300.10">
    <property type="entry name" value="Amidase signature (AS) domain"/>
    <property type="match status" value="1"/>
</dbReference>
<sequence length="138" mass="14503">MSNKREELAFDSIHALAPKIKDGSVSPVEITEIALERTATLNPKLNAFLDIWQDEALAAATKAEREIAGGRYLGPMHGIPIGLKDLVDVAGKVTTGGSKVLQSNIAAQDATVTDRLNRAGAISSAKPTSSSSHSVRLA</sequence>
<dbReference type="SUPFAM" id="SSF75304">
    <property type="entry name" value="Amidase signature (AS) enzymes"/>
    <property type="match status" value="1"/>
</dbReference>
<gene>
    <name evidence="2" type="ORF">GBAR_LOCUS10177</name>
</gene>
<evidence type="ECO:0000313" key="3">
    <source>
        <dbReference type="Proteomes" id="UP001174909"/>
    </source>
</evidence>